<dbReference type="InterPro" id="IPR036249">
    <property type="entry name" value="Thioredoxin-like_sf"/>
</dbReference>
<dbReference type="Proteomes" id="UP000761264">
    <property type="component" value="Unassembled WGS sequence"/>
</dbReference>
<feature type="domain" description="Cytochrome C biogenesis protein transmembrane" evidence="8">
    <location>
        <begin position="307"/>
        <end position="520"/>
    </location>
</feature>
<evidence type="ECO:0000256" key="5">
    <source>
        <dbReference type="ARBA" id="ARBA00023136"/>
    </source>
</evidence>
<dbReference type="SUPFAM" id="SSF52833">
    <property type="entry name" value="Thioredoxin-like"/>
    <property type="match status" value="1"/>
</dbReference>
<protein>
    <recommendedName>
        <fullName evidence="12">Suppressor for copper-sensitivity B</fullName>
    </recommendedName>
</protein>
<evidence type="ECO:0000256" key="6">
    <source>
        <dbReference type="SAM" id="Phobius"/>
    </source>
</evidence>
<name>A0A967F3B0_9PROT</name>
<dbReference type="CDD" id="cd02953">
    <property type="entry name" value="DsbDgamma"/>
    <property type="match status" value="1"/>
</dbReference>
<dbReference type="RefSeq" id="WP_167231183.1">
    <property type="nucleotide sequence ID" value="NZ_JAAQPH010000035.1"/>
</dbReference>
<dbReference type="InterPro" id="IPR028250">
    <property type="entry name" value="DsbDN"/>
</dbReference>
<feature type="transmembrane region" description="Helical" evidence="6">
    <location>
        <begin position="505"/>
        <end position="523"/>
    </location>
</feature>
<keyword evidence="3" id="KW-0201">Cytochrome c-type biogenesis</keyword>
<dbReference type="Pfam" id="PF02683">
    <property type="entry name" value="DsbD_TM"/>
    <property type="match status" value="1"/>
</dbReference>
<comment type="caution">
    <text evidence="10">The sequence shown here is derived from an EMBL/GenBank/DDBJ whole genome shotgun (WGS) entry which is preliminary data.</text>
</comment>
<dbReference type="Pfam" id="PF13899">
    <property type="entry name" value="Thioredoxin_7"/>
    <property type="match status" value="1"/>
</dbReference>
<evidence type="ECO:0000259" key="8">
    <source>
        <dbReference type="Pfam" id="PF02683"/>
    </source>
</evidence>
<feature type="transmembrane region" description="Helical" evidence="6">
    <location>
        <begin position="555"/>
        <end position="573"/>
    </location>
</feature>
<evidence type="ECO:0000256" key="4">
    <source>
        <dbReference type="ARBA" id="ARBA00022989"/>
    </source>
</evidence>
<dbReference type="EMBL" id="JAAQPH010000035">
    <property type="protein sequence ID" value="NIA72214.1"/>
    <property type="molecule type" value="Genomic_DNA"/>
</dbReference>
<evidence type="ECO:0000313" key="11">
    <source>
        <dbReference type="Proteomes" id="UP000761264"/>
    </source>
</evidence>
<comment type="subcellular location">
    <subcellularLocation>
        <location evidence="1">Membrane</location>
        <topology evidence="1">Multi-pass membrane protein</topology>
    </subcellularLocation>
</comment>
<evidence type="ECO:0000313" key="10">
    <source>
        <dbReference type="EMBL" id="NIA72214.1"/>
    </source>
</evidence>
<reference evidence="10" key="1">
    <citation type="submission" date="2020-03" db="EMBL/GenBank/DDBJ databases">
        <title>Genome of Pelagibius litoralis DSM 21314T.</title>
        <authorList>
            <person name="Wang G."/>
        </authorList>
    </citation>
    <scope>NUCLEOTIDE SEQUENCE</scope>
    <source>
        <strain evidence="10">DSM 21314</strain>
    </source>
</reference>
<evidence type="ECO:0000256" key="7">
    <source>
        <dbReference type="SAM" id="SignalP"/>
    </source>
</evidence>
<evidence type="ECO:0000256" key="2">
    <source>
        <dbReference type="ARBA" id="ARBA00022692"/>
    </source>
</evidence>
<keyword evidence="5 6" id="KW-0472">Membrane</keyword>
<dbReference type="Pfam" id="PF11412">
    <property type="entry name" value="DsbD_N"/>
    <property type="match status" value="1"/>
</dbReference>
<evidence type="ECO:0000259" key="9">
    <source>
        <dbReference type="Pfam" id="PF11412"/>
    </source>
</evidence>
<keyword evidence="7" id="KW-0732">Signal</keyword>
<proteinExistence type="predicted"/>
<keyword evidence="11" id="KW-1185">Reference proteome</keyword>
<feature type="transmembrane region" description="Helical" evidence="6">
    <location>
        <begin position="388"/>
        <end position="408"/>
    </location>
</feature>
<feature type="transmembrane region" description="Helical" evidence="6">
    <location>
        <begin position="348"/>
        <end position="368"/>
    </location>
</feature>
<sequence length="719" mass="74612">MPFKRARLKHFAVGLLVLAGLSLDPQSASAAASDWAVEEQVKVRLLSAGQTVPQDAVAGDTVKLGLEFDLKPGWKIYWRSPGDAGFPPAIDWAGSRNLAAGEIAWPVPHRFSLFGLETFGYGDQVVLPVDVRLEQPGEALSLTAAVDYLICEEICIPYRANLALDLPAGPESRAPQAFLIDSFSRQVPGRGAERGLSLESAVLTGSLEAPVLEVTARSETPFTAPDLLVEGPPGFGFAKPEVTLSDGGLLANISVETSRLLDHQVLEGKQLTLTVTDGARGLEQGSVARFAAMPAAAGIEPLALLGILGLALLGGLILNLMPCVLPVLSIKLLSIAEQGGREKRHIRASFLASAAGILFSFLLLASAAVALKAGGMAVGWGIQFQQPLFLSAMALVMALFAYNLMGFFEVPLPSFVGNLAAGGSDKGLLGNFGTGALATLLATPCSAPFLGTSVGFALSRGAFEIYLIFTALGVGLALPYLLVAVAPGLASWLPRPGRWMITLRRILGLLLAATAVWLLSVLAAQVGMIAALLAGGLLFGLGLVLWAGSTLRQKYRLATPAAASLLALAALALPSGLPLEQSGGKAVSAESVWRALDTGAIGRLVGEGQVVFVDVTADWCITCQVNKKLVLDTAAVSDRLSDPGVVRMQGDWTLPSDAISAYLASFQRYGIPFNVVYGPAAPDGIALPELLTTDAVMAAIEKAAGTGIAEAGPADGGGS</sequence>
<feature type="chain" id="PRO_5036779905" description="Suppressor for copper-sensitivity B" evidence="7">
    <location>
        <begin position="31"/>
        <end position="719"/>
    </location>
</feature>
<keyword evidence="4 6" id="KW-1133">Transmembrane helix</keyword>
<keyword evidence="2 6" id="KW-0812">Transmembrane</keyword>
<evidence type="ECO:0000256" key="3">
    <source>
        <dbReference type="ARBA" id="ARBA00022748"/>
    </source>
</evidence>
<dbReference type="InterPro" id="IPR003834">
    <property type="entry name" value="Cyt_c_assmbl_TM_dom"/>
</dbReference>
<dbReference type="GO" id="GO:0017004">
    <property type="term" value="P:cytochrome complex assembly"/>
    <property type="evidence" value="ECO:0007669"/>
    <property type="project" value="UniProtKB-KW"/>
</dbReference>
<dbReference type="GO" id="GO:0015035">
    <property type="term" value="F:protein-disulfide reductase activity"/>
    <property type="evidence" value="ECO:0007669"/>
    <property type="project" value="TreeGrafter"/>
</dbReference>
<dbReference type="PANTHER" id="PTHR32234:SF3">
    <property type="entry name" value="SUPPRESSION OF COPPER SENSITIVITY PROTEIN"/>
    <property type="match status" value="1"/>
</dbReference>
<dbReference type="GO" id="GO:0016020">
    <property type="term" value="C:membrane"/>
    <property type="evidence" value="ECO:0007669"/>
    <property type="project" value="UniProtKB-SubCell"/>
</dbReference>
<dbReference type="GO" id="GO:0045454">
    <property type="term" value="P:cell redox homeostasis"/>
    <property type="evidence" value="ECO:0007669"/>
    <property type="project" value="TreeGrafter"/>
</dbReference>
<feature type="transmembrane region" description="Helical" evidence="6">
    <location>
        <begin position="302"/>
        <end position="328"/>
    </location>
</feature>
<gene>
    <name evidence="10" type="ORF">HBA54_26845</name>
</gene>
<accession>A0A967F3B0</accession>
<feature type="transmembrane region" description="Helical" evidence="6">
    <location>
        <begin position="529"/>
        <end position="548"/>
    </location>
</feature>
<dbReference type="Gene3D" id="3.40.30.10">
    <property type="entry name" value="Glutaredoxin"/>
    <property type="match status" value="1"/>
</dbReference>
<dbReference type="InterPro" id="IPR035671">
    <property type="entry name" value="DsbD_gamma"/>
</dbReference>
<dbReference type="PANTHER" id="PTHR32234">
    <property type="entry name" value="THIOL:DISULFIDE INTERCHANGE PROTEIN DSBD"/>
    <property type="match status" value="1"/>
</dbReference>
<feature type="signal peptide" evidence="7">
    <location>
        <begin position="1"/>
        <end position="30"/>
    </location>
</feature>
<feature type="transmembrane region" description="Helical" evidence="6">
    <location>
        <begin position="428"/>
        <end position="450"/>
    </location>
</feature>
<organism evidence="10 11">
    <name type="scientific">Pelagibius litoralis</name>
    <dbReference type="NCBI Taxonomy" id="374515"/>
    <lineage>
        <taxon>Bacteria</taxon>
        <taxon>Pseudomonadati</taxon>
        <taxon>Pseudomonadota</taxon>
        <taxon>Alphaproteobacteria</taxon>
        <taxon>Rhodospirillales</taxon>
        <taxon>Rhodovibrionaceae</taxon>
        <taxon>Pelagibius</taxon>
    </lineage>
</organism>
<feature type="transmembrane region" description="Helical" evidence="6">
    <location>
        <begin position="465"/>
        <end position="493"/>
    </location>
</feature>
<dbReference type="AlphaFoldDB" id="A0A967F3B0"/>
<evidence type="ECO:0008006" key="12">
    <source>
        <dbReference type="Google" id="ProtNLM"/>
    </source>
</evidence>
<feature type="domain" description="Thiol:disulfide interchange protein DsbD N-terminal" evidence="9">
    <location>
        <begin position="43"/>
        <end position="163"/>
    </location>
</feature>
<evidence type="ECO:0000256" key="1">
    <source>
        <dbReference type="ARBA" id="ARBA00004141"/>
    </source>
</evidence>